<feature type="transmembrane region" description="Helical" evidence="1">
    <location>
        <begin position="209"/>
        <end position="230"/>
    </location>
</feature>
<feature type="transmembrane region" description="Helical" evidence="1">
    <location>
        <begin position="12"/>
        <end position="31"/>
    </location>
</feature>
<comment type="caution">
    <text evidence="2">The sequence shown here is derived from an EMBL/GenBank/DDBJ whole genome shotgun (WGS) entry which is preliminary data.</text>
</comment>
<accession>Q54HR4</accession>
<evidence type="ECO:0008006" key="4">
    <source>
        <dbReference type="Google" id="ProtNLM"/>
    </source>
</evidence>
<evidence type="ECO:0000313" key="2">
    <source>
        <dbReference type="EMBL" id="EAL62809.1"/>
    </source>
</evidence>
<name>Q54HR4_DICDI</name>
<dbReference type="InParanoid" id="Q54HR4"/>
<dbReference type="RefSeq" id="XP_636322.1">
    <property type="nucleotide sequence ID" value="XM_631230.1"/>
</dbReference>
<feature type="transmembrane region" description="Helical" evidence="1">
    <location>
        <begin position="52"/>
        <end position="78"/>
    </location>
</feature>
<keyword evidence="1" id="KW-1133">Transmembrane helix</keyword>
<dbReference type="VEuPathDB" id="AmoebaDB:DDB_G0289275"/>
<dbReference type="GlyGen" id="Q54HR4">
    <property type="glycosylation" value="1 site"/>
</dbReference>
<dbReference type="PaxDb" id="44689-DDB0188344"/>
<dbReference type="HOGENOM" id="CLU_835285_0_0_1"/>
<sequence>MVQEKIRGAWIYFLEGMWYVPLLFIVLYHIYIEVQKSKKLNQKLKRMYLKSIPFLVFFSMMIAILFRIATGILAWIFNTKAPHLNKIVCIIYGWSVQFFAMEFFFIVLLLMKLAVVYMDKRVHFERVATVDRIIIGNVIMSLVFYTTIGVIVLVDGSYSKVIDTTWRLYFICSAALITGSLGFFGFKILKQVYHNKNRTQHDEMLVSKVKGLIGVTSFLGIVLWVINIVYVTIGRDSDAEDWINIGFFALELINCYAALIIFGRSETCRKIRLLLGYPESMVGSDSSKGSSGSSNGANELALSVTHISTHYSNTIDVQISDSNNISVSNSSEV</sequence>
<feature type="transmembrane region" description="Helical" evidence="1">
    <location>
        <begin position="132"/>
        <end position="154"/>
    </location>
</feature>
<reference evidence="2 3" key="1">
    <citation type="journal article" date="2005" name="Nature">
        <title>The genome of the social amoeba Dictyostelium discoideum.</title>
        <authorList>
            <consortium name="The Dictyostelium discoideum Sequencing Consortium"/>
            <person name="Eichinger L."/>
            <person name="Pachebat J.A."/>
            <person name="Glockner G."/>
            <person name="Rajandream M.A."/>
            <person name="Sucgang R."/>
            <person name="Berriman M."/>
            <person name="Song J."/>
            <person name="Olsen R."/>
            <person name="Szafranski K."/>
            <person name="Xu Q."/>
            <person name="Tunggal B."/>
            <person name="Kummerfeld S."/>
            <person name="Madera M."/>
            <person name="Konfortov B.A."/>
            <person name="Rivero F."/>
            <person name="Bankier A.T."/>
            <person name="Lehmann R."/>
            <person name="Hamlin N."/>
            <person name="Davies R."/>
            <person name="Gaudet P."/>
            <person name="Fey P."/>
            <person name="Pilcher K."/>
            <person name="Chen G."/>
            <person name="Saunders D."/>
            <person name="Sodergren E."/>
            <person name="Davis P."/>
            <person name="Kerhornou A."/>
            <person name="Nie X."/>
            <person name="Hall N."/>
            <person name="Anjard C."/>
            <person name="Hemphill L."/>
            <person name="Bason N."/>
            <person name="Farbrother P."/>
            <person name="Desany B."/>
            <person name="Just E."/>
            <person name="Morio T."/>
            <person name="Rost R."/>
            <person name="Churcher C."/>
            <person name="Cooper J."/>
            <person name="Haydock S."/>
            <person name="van Driessche N."/>
            <person name="Cronin A."/>
            <person name="Goodhead I."/>
            <person name="Muzny D."/>
            <person name="Mourier T."/>
            <person name="Pain A."/>
            <person name="Lu M."/>
            <person name="Harper D."/>
            <person name="Lindsay R."/>
            <person name="Hauser H."/>
            <person name="James K."/>
            <person name="Quiles M."/>
            <person name="Madan Babu M."/>
            <person name="Saito T."/>
            <person name="Buchrieser C."/>
            <person name="Wardroper A."/>
            <person name="Felder M."/>
            <person name="Thangavelu M."/>
            <person name="Johnson D."/>
            <person name="Knights A."/>
            <person name="Loulseged H."/>
            <person name="Mungall K."/>
            <person name="Oliver K."/>
            <person name="Price C."/>
            <person name="Quail M.A."/>
            <person name="Urushihara H."/>
            <person name="Hernandez J."/>
            <person name="Rabbinowitsch E."/>
            <person name="Steffen D."/>
            <person name="Sanders M."/>
            <person name="Ma J."/>
            <person name="Kohara Y."/>
            <person name="Sharp S."/>
            <person name="Simmonds M."/>
            <person name="Spiegler S."/>
            <person name="Tivey A."/>
            <person name="Sugano S."/>
            <person name="White B."/>
            <person name="Walker D."/>
            <person name="Woodward J."/>
            <person name="Winckler T."/>
            <person name="Tanaka Y."/>
            <person name="Shaulsky G."/>
            <person name="Schleicher M."/>
            <person name="Weinstock G."/>
            <person name="Rosenthal A."/>
            <person name="Cox E.C."/>
            <person name="Chisholm R.L."/>
            <person name="Gibbs R."/>
            <person name="Loomis W.F."/>
            <person name="Platzer M."/>
            <person name="Kay R.R."/>
            <person name="Williams J."/>
            <person name="Dear P.H."/>
            <person name="Noegel A.A."/>
            <person name="Barrell B."/>
            <person name="Kuspa A."/>
        </authorList>
    </citation>
    <scope>NUCLEOTIDE SEQUENCE [LARGE SCALE GENOMIC DNA]</scope>
    <source>
        <strain evidence="2 3">AX4</strain>
    </source>
</reference>
<organism evidence="2 3">
    <name type="scientific">Dictyostelium discoideum</name>
    <name type="common">Social amoeba</name>
    <dbReference type="NCBI Taxonomy" id="44689"/>
    <lineage>
        <taxon>Eukaryota</taxon>
        <taxon>Amoebozoa</taxon>
        <taxon>Evosea</taxon>
        <taxon>Eumycetozoa</taxon>
        <taxon>Dictyostelia</taxon>
        <taxon>Dictyosteliales</taxon>
        <taxon>Dictyosteliaceae</taxon>
        <taxon>Dictyostelium</taxon>
    </lineage>
</organism>
<dbReference type="GeneID" id="8627049"/>
<keyword evidence="1" id="KW-0472">Membrane</keyword>
<feature type="transmembrane region" description="Helical" evidence="1">
    <location>
        <begin position="242"/>
        <end position="262"/>
    </location>
</feature>
<gene>
    <name evidence="2" type="ORF">DDB_G0289275</name>
</gene>
<dbReference type="OMA" id="WINIGFF"/>
<dbReference type="EMBL" id="AAFI02000133">
    <property type="protein sequence ID" value="EAL62809.1"/>
    <property type="molecule type" value="Genomic_DNA"/>
</dbReference>
<dbReference type="KEGG" id="ddi:DDB_G0289275"/>
<dbReference type="FunCoup" id="Q54HR4">
    <property type="interactions" value="141"/>
</dbReference>
<proteinExistence type="predicted"/>
<evidence type="ECO:0000313" key="3">
    <source>
        <dbReference type="Proteomes" id="UP000002195"/>
    </source>
</evidence>
<evidence type="ECO:0000256" key="1">
    <source>
        <dbReference type="SAM" id="Phobius"/>
    </source>
</evidence>
<feature type="transmembrane region" description="Helical" evidence="1">
    <location>
        <begin position="90"/>
        <end position="111"/>
    </location>
</feature>
<dbReference type="Proteomes" id="UP000002195">
    <property type="component" value="Unassembled WGS sequence"/>
</dbReference>
<feature type="transmembrane region" description="Helical" evidence="1">
    <location>
        <begin position="166"/>
        <end position="189"/>
    </location>
</feature>
<keyword evidence="1" id="KW-0812">Transmembrane</keyword>
<keyword evidence="3" id="KW-1185">Reference proteome</keyword>
<dbReference type="dictyBase" id="DDB_G0289275"/>
<dbReference type="AlphaFoldDB" id="Q54HR4"/>
<protein>
    <recommendedName>
        <fullName evidence="4">THH1/TOM1/TOM3 domain-containing protein</fullName>
    </recommendedName>
</protein>